<evidence type="ECO:0000259" key="1">
    <source>
        <dbReference type="Pfam" id="PF12323"/>
    </source>
</evidence>
<gene>
    <name evidence="2" type="ORF">F0L68_20045</name>
</gene>
<comment type="caution">
    <text evidence="2">The sequence shown here is derived from an EMBL/GenBank/DDBJ whole genome shotgun (WGS) entry which is preliminary data.</text>
</comment>
<sequence length="82" mass="9377">MVASQVKRAFKYRSYPTDAQAVELSRTFGCVRKVYNLALQARTEAWTLRRERVTYNATSALLTGWKKTEDLAYLTEVSSVPL</sequence>
<dbReference type="InterPro" id="IPR021027">
    <property type="entry name" value="Transposase_put_HTH"/>
</dbReference>
<dbReference type="Pfam" id="PF12323">
    <property type="entry name" value="HTH_OrfB_IS605"/>
    <property type="match status" value="1"/>
</dbReference>
<evidence type="ECO:0000313" key="2">
    <source>
        <dbReference type="EMBL" id="KAA2260430.1"/>
    </source>
</evidence>
<dbReference type="EMBL" id="VUOB01000036">
    <property type="protein sequence ID" value="KAA2260430.1"/>
    <property type="molecule type" value="Genomic_DNA"/>
</dbReference>
<feature type="domain" description="Transposase putative helix-turn-helix" evidence="1">
    <location>
        <begin position="6"/>
        <end position="49"/>
    </location>
</feature>
<evidence type="ECO:0000313" key="3">
    <source>
        <dbReference type="Proteomes" id="UP000323454"/>
    </source>
</evidence>
<dbReference type="OrthoDB" id="6230307at2"/>
<reference evidence="2 3" key="2">
    <citation type="submission" date="2019-09" db="EMBL/GenBank/DDBJ databases">
        <authorList>
            <person name="Jin C."/>
        </authorList>
    </citation>
    <scope>NUCLEOTIDE SEQUENCE [LARGE SCALE GENOMIC DNA]</scope>
    <source>
        <strain evidence="2 3">AN110305</strain>
    </source>
</reference>
<dbReference type="Proteomes" id="UP000323454">
    <property type="component" value="Unassembled WGS sequence"/>
</dbReference>
<organism evidence="2 3">
    <name type="scientific">Solihabitans fulvus</name>
    <dbReference type="NCBI Taxonomy" id="1892852"/>
    <lineage>
        <taxon>Bacteria</taxon>
        <taxon>Bacillati</taxon>
        <taxon>Actinomycetota</taxon>
        <taxon>Actinomycetes</taxon>
        <taxon>Pseudonocardiales</taxon>
        <taxon>Pseudonocardiaceae</taxon>
        <taxon>Solihabitans</taxon>
    </lineage>
</organism>
<dbReference type="AlphaFoldDB" id="A0A5B2XBH7"/>
<proteinExistence type="predicted"/>
<feature type="non-terminal residue" evidence="2">
    <location>
        <position position="82"/>
    </location>
</feature>
<accession>A0A5B2XBH7</accession>
<protein>
    <submittedName>
        <fullName evidence="2">Helix-turn-helix domain-containing protein</fullName>
    </submittedName>
</protein>
<name>A0A5B2XBH7_9PSEU</name>
<keyword evidence="3" id="KW-1185">Reference proteome</keyword>
<reference evidence="2 3" key="1">
    <citation type="submission" date="2019-09" db="EMBL/GenBank/DDBJ databases">
        <title>Goodfellowia gen. nov., a new genus of the Pseudonocardineae related to Actinoalloteichus, containing Goodfellowia coeruleoviolacea gen. nov., comb. nov. gen. nov., comb. nov.</title>
        <authorList>
            <person name="Labeda D."/>
        </authorList>
    </citation>
    <scope>NUCLEOTIDE SEQUENCE [LARGE SCALE GENOMIC DNA]</scope>
    <source>
        <strain evidence="2 3">AN110305</strain>
    </source>
</reference>